<organism evidence="18 19">
    <name type="scientific">Populus tomentosa</name>
    <name type="common">Chinese white poplar</name>
    <dbReference type="NCBI Taxonomy" id="118781"/>
    <lineage>
        <taxon>Eukaryota</taxon>
        <taxon>Viridiplantae</taxon>
        <taxon>Streptophyta</taxon>
        <taxon>Embryophyta</taxon>
        <taxon>Tracheophyta</taxon>
        <taxon>Spermatophyta</taxon>
        <taxon>Magnoliopsida</taxon>
        <taxon>eudicotyledons</taxon>
        <taxon>Gunneridae</taxon>
        <taxon>Pentapetalae</taxon>
        <taxon>rosids</taxon>
        <taxon>fabids</taxon>
        <taxon>Malpighiales</taxon>
        <taxon>Salicaceae</taxon>
        <taxon>Saliceae</taxon>
        <taxon>Populus</taxon>
    </lineage>
</organism>
<accession>A0A8X8A4V5</accession>
<dbReference type="EMBL" id="JAAWWB010000006">
    <property type="protein sequence ID" value="KAG6780611.1"/>
    <property type="molecule type" value="Genomic_DNA"/>
</dbReference>
<feature type="transmembrane region" description="Helical" evidence="16">
    <location>
        <begin position="191"/>
        <end position="216"/>
    </location>
</feature>
<dbReference type="GO" id="GO:0016020">
    <property type="term" value="C:membrane"/>
    <property type="evidence" value="ECO:0007669"/>
    <property type="project" value="UniProtKB-SubCell"/>
</dbReference>
<comment type="caution">
    <text evidence="18">The sequence shown here is derived from an EMBL/GenBank/DDBJ whole genome shotgun (WGS) entry which is preliminary data.</text>
</comment>
<evidence type="ECO:0000256" key="11">
    <source>
        <dbReference type="ARBA" id="ARBA00022989"/>
    </source>
</evidence>
<evidence type="ECO:0000256" key="4">
    <source>
        <dbReference type="ARBA" id="ARBA00012483"/>
    </source>
</evidence>
<feature type="domain" description="RING-type" evidence="17">
    <location>
        <begin position="272"/>
        <end position="314"/>
    </location>
</feature>
<keyword evidence="8 14" id="KW-0863">Zinc-finger</keyword>
<evidence type="ECO:0000256" key="14">
    <source>
        <dbReference type="PROSITE-ProRule" id="PRU00175"/>
    </source>
</evidence>
<evidence type="ECO:0000256" key="3">
    <source>
        <dbReference type="ARBA" id="ARBA00004906"/>
    </source>
</evidence>
<evidence type="ECO:0000256" key="13">
    <source>
        <dbReference type="ARBA" id="ARBA00024209"/>
    </source>
</evidence>
<evidence type="ECO:0000256" key="15">
    <source>
        <dbReference type="SAM" id="MobiDB-lite"/>
    </source>
</evidence>
<comment type="subcellular location">
    <subcellularLocation>
        <location evidence="2">Membrane</location>
        <topology evidence="2">Single-pass membrane protein</topology>
    </subcellularLocation>
</comment>
<keyword evidence="7" id="KW-0479">Metal-binding</keyword>
<keyword evidence="9" id="KW-0833">Ubl conjugation pathway</keyword>
<proteinExistence type="inferred from homology"/>
<keyword evidence="11 16" id="KW-1133">Transmembrane helix</keyword>
<feature type="region of interest" description="Disordered" evidence="15">
    <location>
        <begin position="366"/>
        <end position="425"/>
    </location>
</feature>
<dbReference type="OrthoDB" id="8062037at2759"/>
<evidence type="ECO:0000256" key="9">
    <source>
        <dbReference type="ARBA" id="ARBA00022786"/>
    </source>
</evidence>
<comment type="pathway">
    <text evidence="3">Protein modification; protein ubiquitination.</text>
</comment>
<reference evidence="18" key="1">
    <citation type="journal article" date="2020" name="bioRxiv">
        <title>Hybrid origin of Populus tomentosa Carr. identified through genome sequencing and phylogenomic analysis.</title>
        <authorList>
            <person name="An X."/>
            <person name="Gao K."/>
            <person name="Chen Z."/>
            <person name="Li J."/>
            <person name="Yang X."/>
            <person name="Yang X."/>
            <person name="Zhou J."/>
            <person name="Guo T."/>
            <person name="Zhao T."/>
            <person name="Huang S."/>
            <person name="Miao D."/>
            <person name="Khan W.U."/>
            <person name="Rao P."/>
            <person name="Ye M."/>
            <person name="Lei B."/>
            <person name="Liao W."/>
            <person name="Wang J."/>
            <person name="Ji L."/>
            <person name="Li Y."/>
            <person name="Guo B."/>
            <person name="Mustafa N.S."/>
            <person name="Li S."/>
            <person name="Yun Q."/>
            <person name="Keller S.R."/>
            <person name="Mao J."/>
            <person name="Zhang R."/>
            <person name="Strauss S.H."/>
        </authorList>
    </citation>
    <scope>NUCLEOTIDE SEQUENCE</scope>
    <source>
        <strain evidence="18">GM15</strain>
        <tissue evidence="18">Leaf</tissue>
    </source>
</reference>
<dbReference type="InterPro" id="IPR001841">
    <property type="entry name" value="Znf_RING"/>
</dbReference>
<keyword evidence="10" id="KW-0862">Zinc</keyword>
<name>A0A8X8A4V5_POPTO</name>
<sequence>MHSDNLMETKSLAASHLHDLILRTLLRNANCLLSSKEKGSTGMQNQSFQLEGRKESRRKGKETLVCVCLLKFESLNVQDSDPSIVVYFFCSSSKVQATSLSILIYHSCRTHFLLLSLVCFYTHIHSWPQQNKETPFEFEAFFHYSLVILNWVCSSAHLRSCSLSLWCYILLSAMGRLDDSATVEIAGKIMIIAIIVLFLVVVFVIFLHLYAKWFWWRVEEPTQPQQSRRRQRRRFVFTPGQDPVRRGLDLSIRRSLPVVIFQSKDFPDGLECAVCLSDVVEGEKARLLPQCNHGFHHDCIDMWFQSHSTCPLCRSSVAPQAQGSSGNNNLSDLELNIQSPEEILISGYSMESPDFPTNVLFWGDQTQVSTGGGSLEEGPSSASSAPSSSSSAGEGHDESLVIDVPVHITDSLAEDQEPKLPTPARLRSLKRLLSREKRVPPNCSNGPVDV</sequence>
<dbReference type="CDD" id="cd16461">
    <property type="entry name" value="RING-H2_EL5-like"/>
    <property type="match status" value="1"/>
</dbReference>
<dbReference type="Pfam" id="PF13639">
    <property type="entry name" value="zf-RING_2"/>
    <property type="match status" value="1"/>
</dbReference>
<dbReference type="FunFam" id="3.30.40.10:FF:000475">
    <property type="entry name" value="RING-H2 finger protein ATL3"/>
    <property type="match status" value="1"/>
</dbReference>
<dbReference type="AlphaFoldDB" id="A0A8X8A4V5"/>
<evidence type="ECO:0000256" key="6">
    <source>
        <dbReference type="ARBA" id="ARBA00022692"/>
    </source>
</evidence>
<dbReference type="EC" id="2.3.2.27" evidence="4"/>
<dbReference type="Proteomes" id="UP000886885">
    <property type="component" value="Chromosome 3D"/>
</dbReference>
<feature type="compositionally biased region" description="Low complexity" evidence="15">
    <location>
        <begin position="376"/>
        <end position="393"/>
    </location>
</feature>
<evidence type="ECO:0000259" key="17">
    <source>
        <dbReference type="PROSITE" id="PS50089"/>
    </source>
</evidence>
<dbReference type="GO" id="GO:0016567">
    <property type="term" value="P:protein ubiquitination"/>
    <property type="evidence" value="ECO:0007669"/>
    <property type="project" value="InterPro"/>
</dbReference>
<evidence type="ECO:0000256" key="8">
    <source>
        <dbReference type="ARBA" id="ARBA00022771"/>
    </source>
</evidence>
<evidence type="ECO:0000313" key="19">
    <source>
        <dbReference type="Proteomes" id="UP000886885"/>
    </source>
</evidence>
<gene>
    <name evidence="18" type="ORF">POTOM_013477</name>
</gene>
<keyword evidence="12 16" id="KW-0472">Membrane</keyword>
<dbReference type="GO" id="GO:0061630">
    <property type="term" value="F:ubiquitin protein ligase activity"/>
    <property type="evidence" value="ECO:0007669"/>
    <property type="project" value="UniProtKB-EC"/>
</dbReference>
<dbReference type="GO" id="GO:0008270">
    <property type="term" value="F:zinc ion binding"/>
    <property type="evidence" value="ECO:0007669"/>
    <property type="project" value="UniProtKB-KW"/>
</dbReference>
<dbReference type="SMART" id="SM00184">
    <property type="entry name" value="RING"/>
    <property type="match status" value="1"/>
</dbReference>
<feature type="region of interest" description="Disordered" evidence="15">
    <location>
        <begin position="431"/>
        <end position="450"/>
    </location>
</feature>
<evidence type="ECO:0000256" key="1">
    <source>
        <dbReference type="ARBA" id="ARBA00000900"/>
    </source>
</evidence>
<keyword evidence="6 16" id="KW-0812">Transmembrane</keyword>
<evidence type="ECO:0000256" key="2">
    <source>
        <dbReference type="ARBA" id="ARBA00004167"/>
    </source>
</evidence>
<evidence type="ECO:0000256" key="10">
    <source>
        <dbReference type="ARBA" id="ARBA00022833"/>
    </source>
</evidence>
<dbReference type="PROSITE" id="PS50089">
    <property type="entry name" value="ZF_RING_2"/>
    <property type="match status" value="1"/>
</dbReference>
<evidence type="ECO:0000256" key="16">
    <source>
        <dbReference type="SAM" id="Phobius"/>
    </source>
</evidence>
<dbReference type="InterPro" id="IPR044600">
    <property type="entry name" value="ATL1/ATL16-like"/>
</dbReference>
<comment type="similarity">
    <text evidence="13">Belongs to the RING-type zinc finger family. ATL subfamily.</text>
</comment>
<protein>
    <recommendedName>
        <fullName evidence="4">RING-type E3 ubiquitin transferase</fullName>
        <ecNumber evidence="4">2.3.2.27</ecNumber>
    </recommendedName>
</protein>
<keyword evidence="19" id="KW-1185">Reference proteome</keyword>
<dbReference type="PANTHER" id="PTHR46913">
    <property type="entry name" value="RING-H2 FINGER PROTEIN ATL16"/>
    <property type="match status" value="1"/>
</dbReference>
<dbReference type="PANTHER" id="PTHR46913:SF1">
    <property type="entry name" value="RING-H2 FINGER PROTEIN ATL16"/>
    <property type="match status" value="1"/>
</dbReference>
<evidence type="ECO:0000256" key="5">
    <source>
        <dbReference type="ARBA" id="ARBA00022679"/>
    </source>
</evidence>
<comment type="catalytic activity">
    <reaction evidence="1">
        <text>S-ubiquitinyl-[E2 ubiquitin-conjugating enzyme]-L-cysteine + [acceptor protein]-L-lysine = [E2 ubiquitin-conjugating enzyme]-L-cysteine + N(6)-ubiquitinyl-[acceptor protein]-L-lysine.</text>
        <dbReference type="EC" id="2.3.2.27"/>
    </reaction>
</comment>
<keyword evidence="5" id="KW-0808">Transferase</keyword>
<evidence type="ECO:0000256" key="7">
    <source>
        <dbReference type="ARBA" id="ARBA00022723"/>
    </source>
</evidence>
<evidence type="ECO:0000313" key="18">
    <source>
        <dbReference type="EMBL" id="KAG6780611.1"/>
    </source>
</evidence>
<evidence type="ECO:0000256" key="12">
    <source>
        <dbReference type="ARBA" id="ARBA00023136"/>
    </source>
</evidence>